<reference evidence="22 23" key="1">
    <citation type="submission" date="2024-10" db="EMBL/GenBank/DDBJ databases">
        <authorList>
            <person name="Cho J.-C."/>
        </authorList>
    </citation>
    <scope>NUCLEOTIDE SEQUENCE [LARGE SCALE GENOMIC DNA]</scope>
    <source>
        <strain evidence="22 23">KCTC29696</strain>
    </source>
</reference>
<evidence type="ECO:0000256" key="13">
    <source>
        <dbReference type="ARBA" id="ARBA00022777"/>
    </source>
</evidence>
<keyword evidence="16" id="KW-0902">Two-component regulatory system</keyword>
<dbReference type="CDD" id="cd16917">
    <property type="entry name" value="HATPase_UhpB-NarQ-NarX-like"/>
    <property type="match status" value="1"/>
</dbReference>
<keyword evidence="12" id="KW-0479">Metal-binding</keyword>
<organism evidence="22 23">
    <name type="scientific">Streptomyces chitinivorans</name>
    <dbReference type="NCBI Taxonomy" id="1257027"/>
    <lineage>
        <taxon>Bacteria</taxon>
        <taxon>Bacillati</taxon>
        <taxon>Actinomycetota</taxon>
        <taxon>Actinomycetes</taxon>
        <taxon>Kitasatosporales</taxon>
        <taxon>Streptomycetaceae</taxon>
        <taxon>Streptomyces</taxon>
    </lineage>
</organism>
<keyword evidence="10" id="KW-0808">Transferase</keyword>
<comment type="caution">
    <text evidence="22">The sequence shown here is derived from an EMBL/GenBank/DDBJ whole genome shotgun (WGS) entry which is preliminary data.</text>
</comment>
<evidence type="ECO:0000256" key="19">
    <source>
        <dbReference type="ARBA" id="ARBA00024827"/>
    </source>
</evidence>
<evidence type="ECO:0000256" key="6">
    <source>
        <dbReference type="ARBA" id="ARBA00017322"/>
    </source>
</evidence>
<comment type="cofactor">
    <cofactor evidence="2">
        <name>[4Fe-4S] cluster</name>
        <dbReference type="ChEBI" id="CHEBI:49883"/>
    </cofactor>
</comment>
<dbReference type="InterPro" id="IPR011712">
    <property type="entry name" value="Sig_transdc_His_kin_sub3_dim/P"/>
</dbReference>
<dbReference type="InterPro" id="IPR004358">
    <property type="entry name" value="Sig_transdc_His_kin-like_C"/>
</dbReference>
<keyword evidence="23" id="KW-1185">Reference proteome</keyword>
<feature type="domain" description="Histidine kinase" evidence="21">
    <location>
        <begin position="174"/>
        <end position="365"/>
    </location>
</feature>
<evidence type="ECO:0000256" key="20">
    <source>
        <dbReference type="ARBA" id="ARBA00030800"/>
    </source>
</evidence>
<dbReference type="PANTHER" id="PTHR24421">
    <property type="entry name" value="NITRATE/NITRITE SENSOR PROTEIN NARX-RELATED"/>
    <property type="match status" value="1"/>
</dbReference>
<evidence type="ECO:0000259" key="21">
    <source>
        <dbReference type="PROSITE" id="PS50109"/>
    </source>
</evidence>
<evidence type="ECO:0000256" key="5">
    <source>
        <dbReference type="ARBA" id="ARBA00012438"/>
    </source>
</evidence>
<keyword evidence="7" id="KW-1003">Cell membrane</keyword>
<dbReference type="InterPro" id="IPR003594">
    <property type="entry name" value="HATPase_dom"/>
</dbReference>
<evidence type="ECO:0000256" key="17">
    <source>
        <dbReference type="ARBA" id="ARBA00023014"/>
    </source>
</evidence>
<evidence type="ECO:0000256" key="8">
    <source>
        <dbReference type="ARBA" id="ARBA00022485"/>
    </source>
</evidence>
<proteinExistence type="predicted"/>
<gene>
    <name evidence="22" type="ORF">ACG5V6_11365</name>
</gene>
<dbReference type="RefSeq" id="WP_279948662.1">
    <property type="nucleotide sequence ID" value="NZ_BAABEN010000025.1"/>
</dbReference>
<accession>A0ABW7HT78</accession>
<evidence type="ECO:0000313" key="22">
    <source>
        <dbReference type="EMBL" id="MFH0248811.1"/>
    </source>
</evidence>
<dbReference type="InterPro" id="IPR050482">
    <property type="entry name" value="Sensor_HK_TwoCompSys"/>
</dbReference>
<evidence type="ECO:0000256" key="7">
    <source>
        <dbReference type="ARBA" id="ARBA00022475"/>
    </source>
</evidence>
<evidence type="ECO:0000256" key="4">
    <source>
        <dbReference type="ARBA" id="ARBA00004651"/>
    </source>
</evidence>
<keyword evidence="14" id="KW-1133">Transmembrane helix</keyword>
<evidence type="ECO:0000256" key="10">
    <source>
        <dbReference type="ARBA" id="ARBA00022679"/>
    </source>
</evidence>
<dbReference type="Pfam" id="PF07730">
    <property type="entry name" value="HisKA_3"/>
    <property type="match status" value="1"/>
</dbReference>
<dbReference type="SMART" id="SM00387">
    <property type="entry name" value="HATPase_c"/>
    <property type="match status" value="1"/>
</dbReference>
<protein>
    <recommendedName>
        <fullName evidence="6">Oxygen sensor histidine kinase NreB</fullName>
        <ecNumber evidence="5">2.7.13.3</ecNumber>
    </recommendedName>
    <alternativeName>
        <fullName evidence="20">Nitrogen regulation protein B</fullName>
    </alternativeName>
</protein>
<dbReference type="Pfam" id="PF02518">
    <property type="entry name" value="HATPase_c"/>
    <property type="match status" value="1"/>
</dbReference>
<dbReference type="PRINTS" id="PR00344">
    <property type="entry name" value="BCTRLSENSOR"/>
</dbReference>
<keyword evidence="15" id="KW-0408">Iron</keyword>
<evidence type="ECO:0000313" key="23">
    <source>
        <dbReference type="Proteomes" id="UP001607069"/>
    </source>
</evidence>
<evidence type="ECO:0000256" key="1">
    <source>
        <dbReference type="ARBA" id="ARBA00000085"/>
    </source>
</evidence>
<dbReference type="EC" id="2.7.13.3" evidence="5"/>
<evidence type="ECO:0000256" key="11">
    <source>
        <dbReference type="ARBA" id="ARBA00022692"/>
    </source>
</evidence>
<evidence type="ECO:0000256" key="15">
    <source>
        <dbReference type="ARBA" id="ARBA00023004"/>
    </source>
</evidence>
<dbReference type="PANTHER" id="PTHR24421:SF37">
    <property type="entry name" value="SENSOR HISTIDINE KINASE NARS"/>
    <property type="match status" value="1"/>
</dbReference>
<evidence type="ECO:0000256" key="18">
    <source>
        <dbReference type="ARBA" id="ARBA00023136"/>
    </source>
</evidence>
<keyword evidence="18" id="KW-0472">Membrane</keyword>
<dbReference type="Proteomes" id="UP001607069">
    <property type="component" value="Unassembled WGS sequence"/>
</dbReference>
<keyword evidence="8" id="KW-0004">4Fe-4S</keyword>
<dbReference type="EMBL" id="JBIHMK010000034">
    <property type="protein sequence ID" value="MFH0248811.1"/>
    <property type="molecule type" value="Genomic_DNA"/>
</dbReference>
<dbReference type="GO" id="GO:0016301">
    <property type="term" value="F:kinase activity"/>
    <property type="evidence" value="ECO:0007669"/>
    <property type="project" value="UniProtKB-KW"/>
</dbReference>
<sequence length="371" mass="40770">MDGTPKRDGTVGWSDPGGAELGDELLAREDEVLDSYRRMLIEQKNPLGINPEAWITCREQGRHILTECIHVLRHGGPVSFNQQILKKTRRLGGTRISQGIAPIYSVRAGSLFFQIVMDFLGRLCEGRPNSEQYLMRVLPVLQTAITRRLEEGATGYDLFLLDVVRDAAQQGRHGMAREIHDRIGSAAGLALRQLELYELTQNVSAVTDPRLGGLKQAILETLYTTRDIVTELRTRTDTTRSLQVALSAFATSMVFDEPAVEIRVEDPDDLLPRAIGDDLFIILRECLRNALAHASASRVAVDVRVVTDRVTAAVRDDGVGFSPESRRGNGLASLRERIQLLGGRIAIASAPGAGTTVDLSIPLFEENHAGD</sequence>
<name>A0ABW7HT78_9ACTN</name>
<dbReference type="Gene3D" id="3.30.565.10">
    <property type="entry name" value="Histidine kinase-like ATPase, C-terminal domain"/>
    <property type="match status" value="1"/>
</dbReference>
<dbReference type="PROSITE" id="PS50109">
    <property type="entry name" value="HIS_KIN"/>
    <property type="match status" value="1"/>
</dbReference>
<keyword evidence="9" id="KW-0963">Cytoplasm</keyword>
<comment type="catalytic activity">
    <reaction evidence="1">
        <text>ATP + protein L-histidine = ADP + protein N-phospho-L-histidine.</text>
        <dbReference type="EC" id="2.7.13.3"/>
    </reaction>
</comment>
<comment type="subcellular location">
    <subcellularLocation>
        <location evidence="4">Cell membrane</location>
        <topology evidence="4">Multi-pass membrane protein</topology>
    </subcellularLocation>
    <subcellularLocation>
        <location evidence="3">Cytoplasm</location>
    </subcellularLocation>
</comment>
<keyword evidence="11" id="KW-0812">Transmembrane</keyword>
<evidence type="ECO:0000256" key="14">
    <source>
        <dbReference type="ARBA" id="ARBA00022989"/>
    </source>
</evidence>
<evidence type="ECO:0000256" key="12">
    <source>
        <dbReference type="ARBA" id="ARBA00022723"/>
    </source>
</evidence>
<evidence type="ECO:0000256" key="2">
    <source>
        <dbReference type="ARBA" id="ARBA00001966"/>
    </source>
</evidence>
<evidence type="ECO:0000256" key="9">
    <source>
        <dbReference type="ARBA" id="ARBA00022490"/>
    </source>
</evidence>
<dbReference type="InterPro" id="IPR036890">
    <property type="entry name" value="HATPase_C_sf"/>
</dbReference>
<dbReference type="SUPFAM" id="SSF55874">
    <property type="entry name" value="ATPase domain of HSP90 chaperone/DNA topoisomerase II/histidine kinase"/>
    <property type="match status" value="1"/>
</dbReference>
<keyword evidence="17" id="KW-0411">Iron-sulfur</keyword>
<evidence type="ECO:0000256" key="16">
    <source>
        <dbReference type="ARBA" id="ARBA00023012"/>
    </source>
</evidence>
<evidence type="ECO:0000256" key="3">
    <source>
        <dbReference type="ARBA" id="ARBA00004496"/>
    </source>
</evidence>
<dbReference type="InterPro" id="IPR005467">
    <property type="entry name" value="His_kinase_dom"/>
</dbReference>
<keyword evidence="13 22" id="KW-0418">Kinase</keyword>
<comment type="function">
    <text evidence="19">Member of the two-component regulatory system NreB/NreC involved in the control of dissimilatory nitrate/nitrite reduction in response to oxygen. NreB functions as a direct oxygen sensor histidine kinase which is autophosphorylated, in the absence of oxygen, probably at the conserved histidine residue, and transfers its phosphate group probably to a conserved aspartate residue of NreC. NreB/NreC activates the expression of the nitrate (narGHJI) and nitrite (nir) reductase operons, as well as the putative nitrate transporter gene narT.</text>
</comment>